<evidence type="ECO:0000256" key="4">
    <source>
        <dbReference type="ARBA" id="ARBA00023242"/>
    </source>
</evidence>
<reference evidence="7" key="1">
    <citation type="submission" date="2025-08" db="UniProtKB">
        <authorList>
            <consortium name="RefSeq"/>
        </authorList>
    </citation>
    <scope>IDENTIFICATION</scope>
</reference>
<dbReference type="Gene3D" id="2.40.50.140">
    <property type="entry name" value="Nucleic acid-binding proteins"/>
    <property type="match status" value="1"/>
</dbReference>
<dbReference type="GO" id="GO:0006260">
    <property type="term" value="P:DNA replication"/>
    <property type="evidence" value="ECO:0007669"/>
    <property type="project" value="TreeGrafter"/>
</dbReference>
<dbReference type="Pfam" id="PF08784">
    <property type="entry name" value="RPA_C"/>
    <property type="match status" value="1"/>
</dbReference>
<organism evidence="6 7">
    <name type="scientific">Cephus cinctus</name>
    <name type="common">Wheat stem sawfly</name>
    <dbReference type="NCBI Taxonomy" id="211228"/>
    <lineage>
        <taxon>Eukaryota</taxon>
        <taxon>Metazoa</taxon>
        <taxon>Ecdysozoa</taxon>
        <taxon>Arthropoda</taxon>
        <taxon>Hexapoda</taxon>
        <taxon>Insecta</taxon>
        <taxon>Pterygota</taxon>
        <taxon>Neoptera</taxon>
        <taxon>Endopterygota</taxon>
        <taxon>Hymenoptera</taxon>
        <taxon>Cephoidea</taxon>
        <taxon>Cephidae</taxon>
        <taxon>Cephus</taxon>
    </lineage>
</organism>
<comment type="subcellular location">
    <subcellularLocation>
        <location evidence="1">Nucleus</location>
    </subcellularLocation>
</comment>
<dbReference type="AlphaFoldDB" id="A0AAJ7W6F2"/>
<accession>A0AAJ7W6F2</accession>
<dbReference type="InterPro" id="IPR036388">
    <property type="entry name" value="WH-like_DNA-bd_sf"/>
</dbReference>
<evidence type="ECO:0000256" key="1">
    <source>
        <dbReference type="ARBA" id="ARBA00004123"/>
    </source>
</evidence>
<evidence type="ECO:0000259" key="5">
    <source>
        <dbReference type="Pfam" id="PF08784"/>
    </source>
</evidence>
<evidence type="ECO:0000256" key="3">
    <source>
        <dbReference type="ARBA" id="ARBA00023125"/>
    </source>
</evidence>
<dbReference type="PANTHER" id="PTHR13989">
    <property type="entry name" value="REPLICATION PROTEIN A-RELATED"/>
    <property type="match status" value="1"/>
</dbReference>
<keyword evidence="3" id="KW-0238">DNA-binding</keyword>
<dbReference type="Gene3D" id="1.10.10.10">
    <property type="entry name" value="Winged helix-like DNA-binding domain superfamily/Winged helix DNA-binding domain"/>
    <property type="match status" value="1"/>
</dbReference>
<keyword evidence="4" id="KW-0539">Nucleus</keyword>
<dbReference type="GO" id="GO:0000781">
    <property type="term" value="C:chromosome, telomeric region"/>
    <property type="evidence" value="ECO:0007669"/>
    <property type="project" value="TreeGrafter"/>
</dbReference>
<protein>
    <submittedName>
        <fullName evidence="7">Replication protein A 32 kDa subunit-like</fullName>
    </submittedName>
</protein>
<evidence type="ECO:0000313" key="6">
    <source>
        <dbReference type="Proteomes" id="UP000694920"/>
    </source>
</evidence>
<dbReference type="GO" id="GO:0005662">
    <property type="term" value="C:DNA replication factor A complex"/>
    <property type="evidence" value="ECO:0007669"/>
    <property type="project" value="TreeGrafter"/>
</dbReference>
<gene>
    <name evidence="7" type="primary">LOC107273224</name>
</gene>
<dbReference type="GO" id="GO:0035861">
    <property type="term" value="C:site of double-strand break"/>
    <property type="evidence" value="ECO:0007669"/>
    <property type="project" value="TreeGrafter"/>
</dbReference>
<dbReference type="GO" id="GO:0006289">
    <property type="term" value="P:nucleotide-excision repair"/>
    <property type="evidence" value="ECO:0007669"/>
    <property type="project" value="TreeGrafter"/>
</dbReference>
<dbReference type="InterPro" id="IPR014892">
    <property type="entry name" value="RPA_C"/>
</dbReference>
<dbReference type="GeneID" id="107273224"/>
<dbReference type="InterPro" id="IPR012340">
    <property type="entry name" value="NA-bd_OB-fold"/>
</dbReference>
<evidence type="ECO:0000313" key="7">
    <source>
        <dbReference type="RefSeq" id="XP_024946295.1"/>
    </source>
</evidence>
<dbReference type="Proteomes" id="UP000694920">
    <property type="component" value="Unplaced"/>
</dbReference>
<dbReference type="GO" id="GO:0000724">
    <property type="term" value="P:double-strand break repair via homologous recombination"/>
    <property type="evidence" value="ECO:0007669"/>
    <property type="project" value="TreeGrafter"/>
</dbReference>
<dbReference type="PANTHER" id="PTHR13989:SF16">
    <property type="entry name" value="REPLICATION PROTEIN A2"/>
    <property type="match status" value="1"/>
</dbReference>
<keyword evidence="6" id="KW-1185">Reference proteome</keyword>
<name>A0AAJ7W6F2_CEPCN</name>
<dbReference type="SUPFAM" id="SSF50249">
    <property type="entry name" value="Nucleic acid-binding proteins"/>
    <property type="match status" value="1"/>
</dbReference>
<feature type="domain" description="Replication protein A C-terminal" evidence="5">
    <location>
        <begin position="159"/>
        <end position="238"/>
    </location>
</feature>
<dbReference type="RefSeq" id="XP_024946295.1">
    <property type="nucleotide sequence ID" value="XM_025090527.1"/>
</dbReference>
<dbReference type="GO" id="GO:0003697">
    <property type="term" value="F:single-stranded DNA binding"/>
    <property type="evidence" value="ECO:0007669"/>
    <property type="project" value="TreeGrafter"/>
</dbReference>
<dbReference type="InterPro" id="IPR040260">
    <property type="entry name" value="RFA2-like"/>
</dbReference>
<proteinExistence type="inferred from homology"/>
<dbReference type="CDD" id="cd04478">
    <property type="entry name" value="RPA2_DBD_D"/>
    <property type="match status" value="1"/>
</dbReference>
<dbReference type="KEGG" id="ccin:107273224"/>
<sequence length="246" mass="27952">MWSNFGTTIQSMGGGFLDNSQAGGPSGKTGPKREQKIFPVMIFHLSNLIDDLQVWGHSVSIFTFIGIVRKIERVSTKITYHIEDETGTIKMLAHFWLEADDEKTVPKITENKYTRVYGVLRNQGDQQHVLILRIWSLQSMNELTSHLLEVTYVMLKAKKIYGEKQSTNQNALETDAKYISGMMTPEQQIIFEIIHAEINSEIGIMRETIKQRAPVNIKAQVDNIFQSLASGGHIYTTCTEHQFKTT</sequence>
<comment type="similarity">
    <text evidence="2">Belongs to the replication factor A protein 2 family.</text>
</comment>
<evidence type="ECO:0000256" key="2">
    <source>
        <dbReference type="ARBA" id="ARBA00007815"/>
    </source>
</evidence>